<accession>A0A7J8AN97</accession>
<proteinExistence type="predicted"/>
<dbReference type="Proteomes" id="UP000527355">
    <property type="component" value="Unassembled WGS sequence"/>
</dbReference>
<dbReference type="AlphaFoldDB" id="A0A7J8AN97"/>
<evidence type="ECO:0000313" key="1">
    <source>
        <dbReference type="EMBL" id="KAF6387696.1"/>
    </source>
</evidence>
<organism evidence="1 2">
    <name type="scientific">Myotis myotis</name>
    <name type="common">Greater mouse-eared bat</name>
    <name type="synonym">Vespertilio myotis</name>
    <dbReference type="NCBI Taxonomy" id="51298"/>
    <lineage>
        <taxon>Eukaryota</taxon>
        <taxon>Metazoa</taxon>
        <taxon>Chordata</taxon>
        <taxon>Craniata</taxon>
        <taxon>Vertebrata</taxon>
        <taxon>Euteleostomi</taxon>
        <taxon>Mammalia</taxon>
        <taxon>Eutheria</taxon>
        <taxon>Laurasiatheria</taxon>
        <taxon>Chiroptera</taxon>
        <taxon>Yangochiroptera</taxon>
        <taxon>Vespertilionidae</taxon>
        <taxon>Myotis</taxon>
    </lineage>
</organism>
<comment type="caution">
    <text evidence="1">The sequence shown here is derived from an EMBL/GenBank/DDBJ whole genome shotgun (WGS) entry which is preliminary data.</text>
</comment>
<keyword evidence="2" id="KW-1185">Reference proteome</keyword>
<dbReference type="EMBL" id="JABWUV010000001">
    <property type="protein sequence ID" value="KAF6387696.1"/>
    <property type="molecule type" value="Genomic_DNA"/>
</dbReference>
<name>A0A7J8AN97_MYOMY</name>
<protein>
    <submittedName>
        <fullName evidence="1">Uncharacterized protein</fullName>
    </submittedName>
</protein>
<sequence length="144" mass="15878">MGEDQCLPRERLACSSAGLALGVWEGPATALSHMFQGVERERRPLELYRVVALPHEQLRLRRPGDEQRSERSQGHCHGPIKMPCALPNISQHLSQHLKTRRFIITIHFPGISGSIGISGHLRLIFPLASTVASVVSTLSNVGVF</sequence>
<gene>
    <name evidence="1" type="ORF">mMyoMyo1_008151</name>
</gene>
<evidence type="ECO:0000313" key="2">
    <source>
        <dbReference type="Proteomes" id="UP000527355"/>
    </source>
</evidence>
<reference evidence="1 2" key="1">
    <citation type="journal article" date="2020" name="Nature">
        <title>Six reference-quality genomes reveal evolution of bat adaptations.</title>
        <authorList>
            <person name="Jebb D."/>
            <person name="Huang Z."/>
            <person name="Pippel M."/>
            <person name="Hughes G.M."/>
            <person name="Lavrichenko K."/>
            <person name="Devanna P."/>
            <person name="Winkler S."/>
            <person name="Jermiin L.S."/>
            <person name="Skirmuntt E.C."/>
            <person name="Katzourakis A."/>
            <person name="Burkitt-Gray L."/>
            <person name="Ray D.A."/>
            <person name="Sullivan K.A.M."/>
            <person name="Roscito J.G."/>
            <person name="Kirilenko B.M."/>
            <person name="Davalos L.M."/>
            <person name="Corthals A.P."/>
            <person name="Power M.L."/>
            <person name="Jones G."/>
            <person name="Ransome R.D."/>
            <person name="Dechmann D.K.N."/>
            <person name="Locatelli A.G."/>
            <person name="Puechmaille S.J."/>
            <person name="Fedrigo O."/>
            <person name="Jarvis E.D."/>
            <person name="Hiller M."/>
            <person name="Vernes S.C."/>
            <person name="Myers E.W."/>
            <person name="Teeling E.C."/>
        </authorList>
    </citation>
    <scope>NUCLEOTIDE SEQUENCE [LARGE SCALE GENOMIC DNA]</scope>
    <source>
        <strain evidence="1">MMyoMyo1</strain>
        <tissue evidence="1">Flight muscle</tissue>
    </source>
</reference>